<dbReference type="EMBL" id="ML000579">
    <property type="protein sequence ID" value="RKO84028.1"/>
    <property type="molecule type" value="Genomic_DNA"/>
</dbReference>
<gene>
    <name evidence="2" type="ORF">BDK51DRAFT_32075</name>
</gene>
<evidence type="ECO:0000256" key="1">
    <source>
        <dbReference type="SAM" id="MobiDB-lite"/>
    </source>
</evidence>
<evidence type="ECO:0000313" key="2">
    <source>
        <dbReference type="EMBL" id="RKO84028.1"/>
    </source>
</evidence>
<feature type="compositionally biased region" description="Polar residues" evidence="1">
    <location>
        <begin position="8"/>
        <end position="17"/>
    </location>
</feature>
<accession>A0A4P9W033</accession>
<dbReference type="AlphaFoldDB" id="A0A4P9W033"/>
<name>A0A4P9W033_9FUNG</name>
<feature type="region of interest" description="Disordered" evidence="1">
    <location>
        <begin position="1"/>
        <end position="23"/>
    </location>
</feature>
<feature type="region of interest" description="Disordered" evidence="1">
    <location>
        <begin position="143"/>
        <end position="163"/>
    </location>
</feature>
<feature type="non-terminal residue" evidence="2">
    <location>
        <position position="1"/>
    </location>
</feature>
<protein>
    <submittedName>
        <fullName evidence="2">Uncharacterized protein</fullName>
    </submittedName>
</protein>
<sequence length="289" mass="28531">PAPKRSHGTSCDPSIQAQGERESWIRLDPTEKEKCSILKQYRTATPLPPLPSSLLPQYIFFSKTPYPSSTMKLTVASLVIAACAAPTLAASVSHLQATLTSCLKTNGCPEASLVSTVFQIPAICQSQLAPLLASATGPAGPAPVAASSAAPAPSPSTAAAPVETSAGPVVTSAAAVAGPTGSNKTATILANTTTAAAATSVPVASASIPVAVTTTFNITVAPATTSFAPIATSTTVAVPSNTNSVPIAAASTTSVGAPAFPTGQTNNAARSGFAMTAAVIPVIAILAAL</sequence>
<organism evidence="2 3">
    <name type="scientific">Blyttiomyces helicus</name>
    <dbReference type="NCBI Taxonomy" id="388810"/>
    <lineage>
        <taxon>Eukaryota</taxon>
        <taxon>Fungi</taxon>
        <taxon>Fungi incertae sedis</taxon>
        <taxon>Chytridiomycota</taxon>
        <taxon>Chytridiomycota incertae sedis</taxon>
        <taxon>Chytridiomycetes</taxon>
        <taxon>Chytridiomycetes incertae sedis</taxon>
        <taxon>Blyttiomyces</taxon>
    </lineage>
</organism>
<keyword evidence="3" id="KW-1185">Reference proteome</keyword>
<evidence type="ECO:0000313" key="3">
    <source>
        <dbReference type="Proteomes" id="UP000269721"/>
    </source>
</evidence>
<feature type="compositionally biased region" description="Low complexity" evidence="1">
    <location>
        <begin position="143"/>
        <end position="162"/>
    </location>
</feature>
<proteinExistence type="predicted"/>
<dbReference type="Proteomes" id="UP000269721">
    <property type="component" value="Unassembled WGS sequence"/>
</dbReference>
<reference evidence="3" key="1">
    <citation type="journal article" date="2018" name="Nat. Microbiol.">
        <title>Leveraging single-cell genomics to expand the fungal tree of life.</title>
        <authorList>
            <person name="Ahrendt S.R."/>
            <person name="Quandt C.A."/>
            <person name="Ciobanu D."/>
            <person name="Clum A."/>
            <person name="Salamov A."/>
            <person name="Andreopoulos B."/>
            <person name="Cheng J.F."/>
            <person name="Woyke T."/>
            <person name="Pelin A."/>
            <person name="Henrissat B."/>
            <person name="Reynolds N.K."/>
            <person name="Benny G.L."/>
            <person name="Smith M.E."/>
            <person name="James T.Y."/>
            <person name="Grigoriev I.V."/>
        </authorList>
    </citation>
    <scope>NUCLEOTIDE SEQUENCE [LARGE SCALE GENOMIC DNA]</scope>
</reference>